<protein>
    <submittedName>
        <fullName evidence="1">Uncharacterized protein</fullName>
    </submittedName>
</protein>
<proteinExistence type="predicted"/>
<name>A0A6G0T9P1_APHGL</name>
<dbReference type="Proteomes" id="UP000475862">
    <property type="component" value="Unassembled WGS sequence"/>
</dbReference>
<dbReference type="EMBL" id="VYZN01000048">
    <property type="protein sequence ID" value="KAE9528666.1"/>
    <property type="molecule type" value="Genomic_DNA"/>
</dbReference>
<reference evidence="1 2" key="1">
    <citation type="submission" date="2019-08" db="EMBL/GenBank/DDBJ databases">
        <title>The genome of the soybean aphid Biotype 1, its phylome, world population structure and adaptation to the North American continent.</title>
        <authorList>
            <person name="Giordano R."/>
            <person name="Donthu R.K."/>
            <person name="Hernandez A.G."/>
            <person name="Wright C.L."/>
            <person name="Zimin A.V."/>
        </authorList>
    </citation>
    <scope>NUCLEOTIDE SEQUENCE [LARGE SCALE GENOMIC DNA]</scope>
    <source>
        <tissue evidence="1">Whole aphids</tissue>
    </source>
</reference>
<accession>A0A6G0T9P1</accession>
<keyword evidence="2" id="KW-1185">Reference proteome</keyword>
<evidence type="ECO:0000313" key="1">
    <source>
        <dbReference type="EMBL" id="KAE9528666.1"/>
    </source>
</evidence>
<gene>
    <name evidence="1" type="ORF">AGLY_012241</name>
</gene>
<sequence length="214" mass="24333">MTIYTKKNLGGHLPFLISLDLLSRRLLNLHEENNHILLSNVKEDNSTNSKPLFKIYDTGIVKSLSLSIAFEFKQSVVGMLNLNPMIGVIVLYLNILGQVSTKNTVTVIGTTNKLENLDRELCCTKTQKKTHTSLLPKSIHSSLRSESKINETRIQGIQSTQLVRYICDTIYFKDKLKNDVVIAPGLNIRFYDVCKEVQIFLSRVKMDTNRLANY</sequence>
<comment type="caution">
    <text evidence="1">The sequence shown here is derived from an EMBL/GenBank/DDBJ whole genome shotgun (WGS) entry which is preliminary data.</text>
</comment>
<organism evidence="1 2">
    <name type="scientific">Aphis glycines</name>
    <name type="common">Soybean aphid</name>
    <dbReference type="NCBI Taxonomy" id="307491"/>
    <lineage>
        <taxon>Eukaryota</taxon>
        <taxon>Metazoa</taxon>
        <taxon>Ecdysozoa</taxon>
        <taxon>Arthropoda</taxon>
        <taxon>Hexapoda</taxon>
        <taxon>Insecta</taxon>
        <taxon>Pterygota</taxon>
        <taxon>Neoptera</taxon>
        <taxon>Paraneoptera</taxon>
        <taxon>Hemiptera</taxon>
        <taxon>Sternorrhyncha</taxon>
        <taxon>Aphidomorpha</taxon>
        <taxon>Aphidoidea</taxon>
        <taxon>Aphididae</taxon>
        <taxon>Aphidini</taxon>
        <taxon>Aphis</taxon>
        <taxon>Aphis</taxon>
    </lineage>
</organism>
<dbReference type="AlphaFoldDB" id="A0A6G0T9P1"/>
<evidence type="ECO:0000313" key="2">
    <source>
        <dbReference type="Proteomes" id="UP000475862"/>
    </source>
</evidence>